<keyword evidence="12" id="KW-0843">Virulence</keyword>
<dbReference type="GO" id="GO:0106274">
    <property type="term" value="F:NAD+-protein-arginine ADP-ribosyltransferase activity"/>
    <property type="evidence" value="ECO:0007669"/>
    <property type="project" value="UniProtKB-EC"/>
</dbReference>
<evidence type="ECO:0000256" key="5">
    <source>
        <dbReference type="ARBA" id="ARBA00022525"/>
    </source>
</evidence>
<name>A0A634F4P5_SALER</name>
<evidence type="ECO:0000256" key="11">
    <source>
        <dbReference type="ARBA" id="ARBA00022857"/>
    </source>
</evidence>
<evidence type="ECO:0000256" key="15">
    <source>
        <dbReference type="ARBA" id="ARBA00033427"/>
    </source>
</evidence>
<evidence type="ECO:0000256" key="2">
    <source>
        <dbReference type="ARBA" id="ARBA00010847"/>
    </source>
</evidence>
<evidence type="ECO:0000256" key="9">
    <source>
        <dbReference type="ARBA" id="ARBA00022695"/>
    </source>
</evidence>
<dbReference type="SUPFAM" id="SSF56399">
    <property type="entry name" value="ADP-ribosylation"/>
    <property type="match status" value="1"/>
</dbReference>
<evidence type="ECO:0000313" key="18">
    <source>
        <dbReference type="EMBL" id="EDH4583452.1"/>
    </source>
</evidence>
<dbReference type="EMBL" id="AAMHSF010000001">
    <property type="protein sequence ID" value="EDH4583452.1"/>
    <property type="molecule type" value="Genomic_DNA"/>
</dbReference>
<dbReference type="EC" id="2.4.2.31" evidence="3"/>
<dbReference type="GO" id="GO:0016779">
    <property type="term" value="F:nucleotidyltransferase activity"/>
    <property type="evidence" value="ECO:0007669"/>
    <property type="project" value="UniProtKB-KW"/>
</dbReference>
<proteinExistence type="inferred from homology"/>
<keyword evidence="9" id="KW-0548">Nucleotidyltransferase</keyword>
<dbReference type="InterPro" id="IPR003540">
    <property type="entry name" value="ADP-ribosyltransferase"/>
</dbReference>
<evidence type="ECO:0000256" key="14">
    <source>
        <dbReference type="ARBA" id="ARBA00033021"/>
    </source>
</evidence>
<comment type="subcellular location">
    <subcellularLocation>
        <location evidence="1">Secreted</location>
    </subcellularLocation>
</comment>
<keyword evidence="8 18" id="KW-0808">Transferase</keyword>
<dbReference type="NCBIfam" id="NF011780">
    <property type="entry name" value="PRK15244.1"/>
    <property type="match status" value="1"/>
</dbReference>
<keyword evidence="7" id="KW-0328">Glycosyltransferase</keyword>
<keyword evidence="11" id="KW-0521">NADP</keyword>
<evidence type="ECO:0000256" key="1">
    <source>
        <dbReference type="ARBA" id="ARBA00004613"/>
    </source>
</evidence>
<evidence type="ECO:0000256" key="6">
    <source>
        <dbReference type="ARBA" id="ARBA00022656"/>
    </source>
</evidence>
<reference evidence="18" key="1">
    <citation type="submission" date="2018-07" db="EMBL/GenBank/DDBJ databases">
        <authorList>
            <consortium name="PulseNet: The National Subtyping Network for Foodborne Disease Surveillance"/>
            <person name="Tarr C.L."/>
            <person name="Trees E."/>
            <person name="Katz L.S."/>
            <person name="Carleton-Romer H.A."/>
            <person name="Stroika S."/>
            <person name="Kucerova Z."/>
            <person name="Roache K.F."/>
            <person name="Sabol A.L."/>
            <person name="Besser J."/>
            <person name="Gerner-Smidt P."/>
        </authorList>
    </citation>
    <scope>NUCLEOTIDE SEQUENCE</scope>
    <source>
        <strain evidence="18">2014K-0489</strain>
    </source>
</reference>
<comment type="catalytic activity">
    <reaction evidence="16">
        <text>L-arginyl-[protein] + NAD(+) = N(omega)-(ADP-D-ribosyl)-L-arginyl-[protein] + nicotinamide + H(+)</text>
        <dbReference type="Rhea" id="RHEA:19149"/>
        <dbReference type="Rhea" id="RHEA-COMP:10532"/>
        <dbReference type="Rhea" id="RHEA-COMP:15087"/>
        <dbReference type="ChEBI" id="CHEBI:15378"/>
        <dbReference type="ChEBI" id="CHEBI:17154"/>
        <dbReference type="ChEBI" id="CHEBI:29965"/>
        <dbReference type="ChEBI" id="CHEBI:57540"/>
        <dbReference type="ChEBI" id="CHEBI:142554"/>
        <dbReference type="EC" id="2.4.2.31"/>
    </reaction>
</comment>
<keyword evidence="10" id="KW-0547">Nucleotide-binding</keyword>
<feature type="domain" description="ADP ribosyltransferase" evidence="17">
    <location>
        <begin position="398"/>
        <end position="561"/>
    </location>
</feature>
<dbReference type="PRINTS" id="PR01341">
    <property type="entry name" value="SALSPVBPROT"/>
</dbReference>
<accession>A0A634F4P5</accession>
<dbReference type="GO" id="GO:0090729">
    <property type="term" value="F:toxin activity"/>
    <property type="evidence" value="ECO:0007669"/>
    <property type="project" value="UniProtKB-KW"/>
</dbReference>
<evidence type="ECO:0000256" key="7">
    <source>
        <dbReference type="ARBA" id="ARBA00022676"/>
    </source>
</evidence>
<evidence type="ECO:0000256" key="8">
    <source>
        <dbReference type="ARBA" id="ARBA00022679"/>
    </source>
</evidence>
<keyword evidence="13" id="KW-0520">NAD</keyword>
<dbReference type="Gene3D" id="3.90.176.10">
    <property type="entry name" value="Toxin ADP-ribosyltransferase, Chain A, domain 1"/>
    <property type="match status" value="1"/>
</dbReference>
<evidence type="ECO:0000256" key="3">
    <source>
        <dbReference type="ARBA" id="ARBA00012031"/>
    </source>
</evidence>
<evidence type="ECO:0000256" key="12">
    <source>
        <dbReference type="ARBA" id="ARBA00023026"/>
    </source>
</evidence>
<evidence type="ECO:0000256" key="10">
    <source>
        <dbReference type="ARBA" id="ARBA00022741"/>
    </source>
</evidence>
<dbReference type="PROSITE" id="PS51996">
    <property type="entry name" value="TR_MART"/>
    <property type="match status" value="1"/>
</dbReference>
<gene>
    <name evidence="18" type="primary">spvB</name>
    <name evidence="18" type="ORF">CBX91_04545</name>
</gene>
<evidence type="ECO:0000256" key="16">
    <source>
        <dbReference type="ARBA" id="ARBA00047597"/>
    </source>
</evidence>
<dbReference type="AlphaFoldDB" id="A0A634F4P5"/>
<keyword evidence="6" id="KW-0800">Toxin</keyword>
<dbReference type="GO" id="GO:0005576">
    <property type="term" value="C:extracellular region"/>
    <property type="evidence" value="ECO:0007669"/>
    <property type="project" value="UniProtKB-SubCell"/>
</dbReference>
<comment type="caution">
    <text evidence="18">The sequence shown here is derived from an EMBL/GenBank/DDBJ whole genome shotgun (WGS) entry which is preliminary data.</text>
</comment>
<dbReference type="GO" id="GO:0000166">
    <property type="term" value="F:nucleotide binding"/>
    <property type="evidence" value="ECO:0007669"/>
    <property type="project" value="UniProtKB-KW"/>
</dbReference>
<protein>
    <recommendedName>
        <fullName evidence="4">Mono(ADP-ribosyl)transferase SpvB</fullName>
        <ecNumber evidence="3">2.4.2.31</ecNumber>
    </recommendedName>
    <alternativeName>
        <fullName evidence="14">NAD(+)--arginine ADP-ribosyltransferase</fullName>
    </alternativeName>
    <alternativeName>
        <fullName evidence="15">Toxin SpvB</fullName>
    </alternativeName>
</protein>
<dbReference type="InterPro" id="IPR003284">
    <property type="entry name" value="Sal_SpvB"/>
</dbReference>
<evidence type="ECO:0000256" key="4">
    <source>
        <dbReference type="ARBA" id="ARBA00014142"/>
    </source>
</evidence>
<comment type="similarity">
    <text evidence="2">Belongs to the SpvB family.</text>
</comment>
<sequence length="597" mass="65860">MLILNGFSSATLALITTPFLPKGGKTLSQSGPDGLASITLPLPISAECGFAPALALHYSSSGGNGPFGVGWSCATMSIARRTSHGVPQYNDSDEFLGPDGEVLVQTLSTGDAPNPVTCFAYGDVSFPQSYTVTRYQPRTEGSFYRLEYWVGNSNGDDFWLLHDSNGILHLLGKTAAARLSDPQAASHTAKWLVEESVTPAGEHIYYSYLAENGDNVDLSGNEAGRDRSAMRYLSKVQYGNATPAADLYLWTSATPAAQWLFTLVFDYGERGVDPLVPPAFTAQNSWLARQDSFSLYDYGFEIRLHRLCRQVLMFHHFPDELGQADTLVSRLLLEYDENPVLTQLSAARTLAYEGDGYRRAPVNNMMPPPPPPPPPLPPPMIGGNSSRPKSKWAIVEESKQIQALRYYSAQGYSVINKYLRGDDYPEIQAKETLLSRGYLSTNEPSDEEFKNAMSVYINDIAEGLSSLPETDHRVVYRGLKLDKPALSDVLKEYTTVGNIIIDKAFMSTSPDKAWINDTILNIYLEKGHKGRILGDVAHFKGEAEMLFPPNTKLKIESIVNCGSQDFASQLSKLRLSDDATADTNRIKRIIYMRVLNS</sequence>
<organism evidence="18">
    <name type="scientific">Salmonella enterica</name>
    <name type="common">Salmonella choleraesuis</name>
    <dbReference type="NCBI Taxonomy" id="28901"/>
    <lineage>
        <taxon>Bacteria</taxon>
        <taxon>Pseudomonadati</taxon>
        <taxon>Pseudomonadota</taxon>
        <taxon>Gammaproteobacteria</taxon>
        <taxon>Enterobacterales</taxon>
        <taxon>Enterobacteriaceae</taxon>
        <taxon>Salmonella</taxon>
    </lineage>
</organism>
<keyword evidence="5" id="KW-0964">Secreted</keyword>
<evidence type="ECO:0000259" key="17">
    <source>
        <dbReference type="Pfam" id="PF03496"/>
    </source>
</evidence>
<dbReference type="GO" id="GO:0005737">
    <property type="term" value="C:cytoplasm"/>
    <property type="evidence" value="ECO:0007669"/>
    <property type="project" value="InterPro"/>
</dbReference>
<dbReference type="Pfam" id="PF03534">
    <property type="entry name" value="SpvB"/>
    <property type="match status" value="1"/>
</dbReference>
<evidence type="ECO:0000256" key="13">
    <source>
        <dbReference type="ARBA" id="ARBA00023027"/>
    </source>
</evidence>
<dbReference type="Pfam" id="PF03496">
    <property type="entry name" value="ADPrib_exo_Tox"/>
    <property type="match status" value="1"/>
</dbReference>